<evidence type="ECO:0000313" key="2">
    <source>
        <dbReference type="Proteomes" id="UP001054837"/>
    </source>
</evidence>
<accession>A0AAV4NQR0</accession>
<dbReference type="EMBL" id="BPLQ01001972">
    <property type="protein sequence ID" value="GIX87137.1"/>
    <property type="molecule type" value="Genomic_DNA"/>
</dbReference>
<comment type="caution">
    <text evidence="1">The sequence shown here is derived from an EMBL/GenBank/DDBJ whole genome shotgun (WGS) entry which is preliminary data.</text>
</comment>
<dbReference type="AlphaFoldDB" id="A0AAV4NQR0"/>
<sequence length="210" mass="25660">MQDWFDNECRAATENKNKAYKKMINRKFTRNATEEYKQTRSNEKRLHKSKKKCHKENLLEEVERLKSSNESRAFYRAVNKEQHTVYERKAERYFERLEIREFLIAIFRRERTRILPHESDKNSHRKFSAPCCFVDKKKKYRLSTFVLFILRRERTRILPHESDKTQPPKILSTMLFRSFTCDTFETYPSKKPPFFAKEQMIYITSCKLLY</sequence>
<evidence type="ECO:0000313" key="1">
    <source>
        <dbReference type="EMBL" id="GIX87137.1"/>
    </source>
</evidence>
<protein>
    <submittedName>
        <fullName evidence="1">Uncharacterized protein</fullName>
    </submittedName>
</protein>
<organism evidence="1 2">
    <name type="scientific">Caerostris darwini</name>
    <dbReference type="NCBI Taxonomy" id="1538125"/>
    <lineage>
        <taxon>Eukaryota</taxon>
        <taxon>Metazoa</taxon>
        <taxon>Ecdysozoa</taxon>
        <taxon>Arthropoda</taxon>
        <taxon>Chelicerata</taxon>
        <taxon>Arachnida</taxon>
        <taxon>Araneae</taxon>
        <taxon>Araneomorphae</taxon>
        <taxon>Entelegynae</taxon>
        <taxon>Araneoidea</taxon>
        <taxon>Araneidae</taxon>
        <taxon>Caerostris</taxon>
    </lineage>
</organism>
<dbReference type="Proteomes" id="UP001054837">
    <property type="component" value="Unassembled WGS sequence"/>
</dbReference>
<name>A0AAV4NQR0_9ARAC</name>
<reference evidence="1 2" key="1">
    <citation type="submission" date="2021-06" db="EMBL/GenBank/DDBJ databases">
        <title>Caerostris darwini draft genome.</title>
        <authorList>
            <person name="Kono N."/>
            <person name="Arakawa K."/>
        </authorList>
    </citation>
    <scope>NUCLEOTIDE SEQUENCE [LARGE SCALE GENOMIC DNA]</scope>
</reference>
<gene>
    <name evidence="1" type="ORF">CDAR_34131</name>
</gene>
<proteinExistence type="predicted"/>
<keyword evidence="2" id="KW-1185">Reference proteome</keyword>